<dbReference type="OrthoDB" id="4369767at2759"/>
<dbReference type="Proteomes" id="UP001147747">
    <property type="component" value="Unassembled WGS sequence"/>
</dbReference>
<evidence type="ECO:0000313" key="3">
    <source>
        <dbReference type="EMBL" id="KAJ5392413.1"/>
    </source>
</evidence>
<feature type="chain" id="PRO_5040837899" evidence="2">
    <location>
        <begin position="22"/>
        <end position="126"/>
    </location>
</feature>
<evidence type="ECO:0000313" key="4">
    <source>
        <dbReference type="Proteomes" id="UP001147747"/>
    </source>
</evidence>
<comment type="caution">
    <text evidence="3">The sequence shown here is derived from an EMBL/GenBank/DDBJ whole genome shotgun (WGS) entry which is preliminary data.</text>
</comment>
<feature type="region of interest" description="Disordered" evidence="1">
    <location>
        <begin position="23"/>
        <end position="55"/>
    </location>
</feature>
<keyword evidence="2" id="KW-0732">Signal</keyword>
<evidence type="ECO:0000256" key="1">
    <source>
        <dbReference type="SAM" id="MobiDB-lite"/>
    </source>
</evidence>
<gene>
    <name evidence="3" type="ORF">N7509_007903</name>
</gene>
<organism evidence="3 4">
    <name type="scientific">Penicillium cosmopolitanum</name>
    <dbReference type="NCBI Taxonomy" id="1131564"/>
    <lineage>
        <taxon>Eukaryota</taxon>
        <taxon>Fungi</taxon>
        <taxon>Dikarya</taxon>
        <taxon>Ascomycota</taxon>
        <taxon>Pezizomycotina</taxon>
        <taxon>Eurotiomycetes</taxon>
        <taxon>Eurotiomycetidae</taxon>
        <taxon>Eurotiales</taxon>
        <taxon>Aspergillaceae</taxon>
        <taxon>Penicillium</taxon>
    </lineage>
</organism>
<feature type="signal peptide" evidence="2">
    <location>
        <begin position="1"/>
        <end position="21"/>
    </location>
</feature>
<dbReference type="EMBL" id="JAPZBU010000008">
    <property type="protein sequence ID" value="KAJ5392413.1"/>
    <property type="molecule type" value="Genomic_DNA"/>
</dbReference>
<dbReference type="AlphaFoldDB" id="A0A9W9VZT0"/>
<reference evidence="3" key="1">
    <citation type="submission" date="2022-12" db="EMBL/GenBank/DDBJ databases">
        <authorList>
            <person name="Petersen C."/>
        </authorList>
    </citation>
    <scope>NUCLEOTIDE SEQUENCE</scope>
    <source>
        <strain evidence="3">IBT 29677</strain>
    </source>
</reference>
<keyword evidence="4" id="KW-1185">Reference proteome</keyword>
<accession>A0A9W9VZT0</accession>
<proteinExistence type="predicted"/>
<reference evidence="3" key="2">
    <citation type="journal article" date="2023" name="IMA Fungus">
        <title>Comparative genomic study of the Penicillium genus elucidates a diverse pangenome and 15 lateral gene transfer events.</title>
        <authorList>
            <person name="Petersen C."/>
            <person name="Sorensen T."/>
            <person name="Nielsen M.R."/>
            <person name="Sondergaard T.E."/>
            <person name="Sorensen J.L."/>
            <person name="Fitzpatrick D.A."/>
            <person name="Frisvad J.C."/>
            <person name="Nielsen K.L."/>
        </authorList>
    </citation>
    <scope>NUCLEOTIDE SEQUENCE</scope>
    <source>
        <strain evidence="3">IBT 29677</strain>
    </source>
</reference>
<sequence length="126" mass="14030">MKSPVFILTALLPLAAQVAVASPVADPDSSLEERGGNNNWNNGGKDWGGNHQGPQDNCKIKNPFWWHKYPCDSSSTVGQARVGDTFAPVCKYQNWYQNAQGWWARDDNKPPRCGRQTLFSNPVQII</sequence>
<evidence type="ECO:0000256" key="2">
    <source>
        <dbReference type="SAM" id="SignalP"/>
    </source>
</evidence>
<protein>
    <submittedName>
        <fullName evidence="3">Uncharacterized protein</fullName>
    </submittedName>
</protein>
<dbReference type="RefSeq" id="XP_056488091.1">
    <property type="nucleotide sequence ID" value="XM_056632540.1"/>
</dbReference>
<name>A0A9W9VZT0_9EURO</name>
<dbReference type="GeneID" id="81371520"/>